<gene>
    <name evidence="3" type="ORF">MUCCIDRAFT_110400</name>
</gene>
<dbReference type="AlphaFoldDB" id="A0A168LHA1"/>
<proteinExistence type="predicted"/>
<dbReference type="PANTHER" id="PTHR12307:SF36">
    <property type="entry name" value="GLYCOGEN-BINDING SUBUNIT 76A"/>
    <property type="match status" value="1"/>
</dbReference>
<dbReference type="STRING" id="747725.A0A168LHA1"/>
<evidence type="ECO:0000313" key="3">
    <source>
        <dbReference type="EMBL" id="OAD03531.1"/>
    </source>
</evidence>
<dbReference type="OrthoDB" id="1881at2759"/>
<protein>
    <submittedName>
        <fullName evidence="3">Carbohydrate-binding module family 21 protein</fullName>
    </submittedName>
</protein>
<dbReference type="VEuPathDB" id="FungiDB:MUCCIDRAFT_110400"/>
<dbReference type="Gene3D" id="2.60.40.2440">
    <property type="entry name" value="Carbohydrate binding type-21 domain"/>
    <property type="match status" value="1"/>
</dbReference>
<dbReference type="EMBL" id="AMYB01000004">
    <property type="protein sequence ID" value="OAD03531.1"/>
    <property type="molecule type" value="Genomic_DNA"/>
</dbReference>
<dbReference type="GO" id="GO:0000164">
    <property type="term" value="C:protein phosphatase type 1 complex"/>
    <property type="evidence" value="ECO:0007669"/>
    <property type="project" value="TreeGrafter"/>
</dbReference>
<organism evidence="3 4">
    <name type="scientific">Mucor lusitanicus CBS 277.49</name>
    <dbReference type="NCBI Taxonomy" id="747725"/>
    <lineage>
        <taxon>Eukaryota</taxon>
        <taxon>Fungi</taxon>
        <taxon>Fungi incertae sedis</taxon>
        <taxon>Mucoromycota</taxon>
        <taxon>Mucoromycotina</taxon>
        <taxon>Mucoromycetes</taxon>
        <taxon>Mucorales</taxon>
        <taxon>Mucorineae</taxon>
        <taxon>Mucoraceae</taxon>
        <taxon>Mucor</taxon>
    </lineage>
</organism>
<evidence type="ECO:0000256" key="1">
    <source>
        <dbReference type="SAM" id="MobiDB-lite"/>
    </source>
</evidence>
<feature type="region of interest" description="Disordered" evidence="1">
    <location>
        <begin position="250"/>
        <end position="276"/>
    </location>
</feature>
<evidence type="ECO:0000259" key="2">
    <source>
        <dbReference type="PROSITE" id="PS51159"/>
    </source>
</evidence>
<name>A0A168LHA1_MUCCL</name>
<dbReference type="InterPro" id="IPR050782">
    <property type="entry name" value="PP1_regulatory_subunit_3"/>
</dbReference>
<dbReference type="GO" id="GO:0008157">
    <property type="term" value="F:protein phosphatase 1 binding"/>
    <property type="evidence" value="ECO:0007669"/>
    <property type="project" value="TreeGrafter"/>
</dbReference>
<dbReference type="GO" id="GO:2001069">
    <property type="term" value="F:glycogen binding"/>
    <property type="evidence" value="ECO:0007669"/>
    <property type="project" value="TreeGrafter"/>
</dbReference>
<dbReference type="PANTHER" id="PTHR12307">
    <property type="entry name" value="PROTEIN PHOSPHATASE 1 REGULATORY SUBUNIT"/>
    <property type="match status" value="1"/>
</dbReference>
<sequence length="406" mass="46260">MTSTLSPTQSHYMNPMLHQYRKRVMLKRSTQQIDDPVVVQQKYTPNKKSVRFHEDKDQLEQVRYFFKTQSPITVKSDPPFMDTSADDYKLTQPNWPTRNQIFYNTESKIRMEAVQLIDGDVEHMAENKFIIQGRCRAANLSFHKLVSIRYTFDLWRTYSETTGEYRESIASTSNTWDRFYFSIPVEAKQSTQTIYLALRYTVDDQEYWDNNNGMNYQIIMTPDESIMDMKHNDTNSITLMGEKEQALTPIATTSASTSTSSSSPPTTTTTTNAFSSPFIPETTIQEKKETTKVLGRRYDFTASLTAARKPMSPPPSPPGTPVDTEIFNYTPPVFFGDSHQFDVAPAVTYQKSEPIAIASKPPASPPISAEGFQMSYSDFVNKYCFYNSHSNPIYSTFSTSPSAVLS</sequence>
<dbReference type="GO" id="GO:0005979">
    <property type="term" value="P:regulation of glycogen biosynthetic process"/>
    <property type="evidence" value="ECO:0007669"/>
    <property type="project" value="TreeGrafter"/>
</dbReference>
<feature type="domain" description="CBM21" evidence="2">
    <location>
        <begin position="106"/>
        <end position="219"/>
    </location>
</feature>
<dbReference type="PROSITE" id="PS51159">
    <property type="entry name" value="CBM21"/>
    <property type="match status" value="1"/>
</dbReference>
<dbReference type="InterPro" id="IPR038175">
    <property type="entry name" value="CBM21_dom_sf"/>
</dbReference>
<comment type="caution">
    <text evidence="3">The sequence shown here is derived from an EMBL/GenBank/DDBJ whole genome shotgun (WGS) entry which is preliminary data.</text>
</comment>
<dbReference type="Pfam" id="PF03370">
    <property type="entry name" value="CBM_21"/>
    <property type="match status" value="1"/>
</dbReference>
<dbReference type="Proteomes" id="UP000077051">
    <property type="component" value="Unassembled WGS sequence"/>
</dbReference>
<evidence type="ECO:0000313" key="4">
    <source>
        <dbReference type="Proteomes" id="UP000077051"/>
    </source>
</evidence>
<accession>A0A168LHA1</accession>
<dbReference type="InterPro" id="IPR005036">
    <property type="entry name" value="CBM21_dom"/>
</dbReference>
<keyword evidence="4" id="KW-1185">Reference proteome</keyword>
<reference evidence="3 4" key="1">
    <citation type="submission" date="2015-06" db="EMBL/GenBank/DDBJ databases">
        <title>Expansion of signal transduction pathways in fungi by whole-genome duplication.</title>
        <authorList>
            <consortium name="DOE Joint Genome Institute"/>
            <person name="Corrochano L.M."/>
            <person name="Kuo A."/>
            <person name="Marcet-Houben M."/>
            <person name="Polaino S."/>
            <person name="Salamov A."/>
            <person name="Villalobos J.M."/>
            <person name="Alvarez M.I."/>
            <person name="Avalos J."/>
            <person name="Benito E.P."/>
            <person name="Benoit I."/>
            <person name="Burger G."/>
            <person name="Camino L.P."/>
            <person name="Canovas D."/>
            <person name="Cerda-Olmedo E."/>
            <person name="Cheng J.-F."/>
            <person name="Dominguez A."/>
            <person name="Elias M."/>
            <person name="Eslava A.P."/>
            <person name="Glaser F."/>
            <person name="Grimwood J."/>
            <person name="Gutierrez G."/>
            <person name="Heitman J."/>
            <person name="Henrissat B."/>
            <person name="Iturriaga E.A."/>
            <person name="Lang B.F."/>
            <person name="Lavin J.L."/>
            <person name="Lee S."/>
            <person name="Li W."/>
            <person name="Lindquist E."/>
            <person name="Lopez-Garcia S."/>
            <person name="Luque E.M."/>
            <person name="Marcos A.T."/>
            <person name="Martin J."/>
            <person name="Mccluskey K."/>
            <person name="Medina H.R."/>
            <person name="Miralles-Duran A."/>
            <person name="Miyazaki A."/>
            <person name="Munoz-Torres E."/>
            <person name="Oguiza J.A."/>
            <person name="Ohm R."/>
            <person name="Olmedo M."/>
            <person name="Orejas M."/>
            <person name="Ortiz-Castellanos L."/>
            <person name="Pisabarro A.G."/>
            <person name="Rodriguez-Romero J."/>
            <person name="Ruiz-Herrera J."/>
            <person name="Ruiz-Vazquez R."/>
            <person name="Sanz C."/>
            <person name="Schackwitz W."/>
            <person name="Schmutz J."/>
            <person name="Shahriari M."/>
            <person name="Shelest E."/>
            <person name="Silva-Franco F."/>
            <person name="Soanes D."/>
            <person name="Syed K."/>
            <person name="Tagua V.G."/>
            <person name="Talbot N.J."/>
            <person name="Thon M."/>
            <person name="De Vries R.P."/>
            <person name="Wiebenga A."/>
            <person name="Yadav J.S."/>
            <person name="Braun E.L."/>
            <person name="Baker S."/>
            <person name="Garre V."/>
            <person name="Horwitz B."/>
            <person name="Torres-Martinez S."/>
            <person name="Idnurm A."/>
            <person name="Herrera-Estrella A."/>
            <person name="Gabaldon T."/>
            <person name="Grigoriev I.V."/>
        </authorList>
    </citation>
    <scope>NUCLEOTIDE SEQUENCE [LARGE SCALE GENOMIC DNA]</scope>
    <source>
        <strain evidence="3 4">CBS 277.49</strain>
    </source>
</reference>